<evidence type="ECO:0000313" key="1">
    <source>
        <dbReference type="EMBL" id="MBD2753782.1"/>
    </source>
</evidence>
<comment type="caution">
    <text evidence="1">The sequence shown here is derived from an EMBL/GenBank/DDBJ whole genome shotgun (WGS) entry which is preliminary data.</text>
</comment>
<accession>A0A927B1Z2</accession>
<dbReference type="RefSeq" id="WP_191039429.1">
    <property type="nucleotide sequence ID" value="NZ_JACXAA010000004.1"/>
</dbReference>
<gene>
    <name evidence="1" type="ORF">IC230_12830</name>
</gene>
<dbReference type="Proteomes" id="UP000653797">
    <property type="component" value="Unassembled WGS sequence"/>
</dbReference>
<dbReference type="AlphaFoldDB" id="A0A927B1Z2"/>
<protein>
    <submittedName>
        <fullName evidence="1">Uncharacterized protein</fullName>
    </submittedName>
</protein>
<reference evidence="1" key="1">
    <citation type="submission" date="2020-09" db="EMBL/GenBank/DDBJ databases">
        <authorList>
            <person name="Kim M.K."/>
        </authorList>
    </citation>
    <scope>NUCLEOTIDE SEQUENCE</scope>
    <source>
        <strain evidence="1">BT704</strain>
    </source>
</reference>
<name>A0A927B1Z2_9BACT</name>
<organism evidence="1 2">
    <name type="scientific">Spirosoma validum</name>
    <dbReference type="NCBI Taxonomy" id="2771355"/>
    <lineage>
        <taxon>Bacteria</taxon>
        <taxon>Pseudomonadati</taxon>
        <taxon>Bacteroidota</taxon>
        <taxon>Cytophagia</taxon>
        <taxon>Cytophagales</taxon>
        <taxon>Cytophagaceae</taxon>
        <taxon>Spirosoma</taxon>
    </lineage>
</organism>
<proteinExistence type="predicted"/>
<sequence length="166" mass="19010">MEEAEKIIAERIELDTLVERGVEFTVPGKSVLRHIWPNRSFTIKAPYRGTQIYIDRECIDMDFSEGALLAGGMNEARRVVAHNNRRFAKIVAIAVLRDYWKIKLLTGLLTHYFLWRIDSKKTQQLAGLIIPLSGIPNFLDSIRYLSIQKRVTAPALMEKPEETPAD</sequence>
<keyword evidence="2" id="KW-1185">Reference proteome</keyword>
<dbReference type="EMBL" id="JACXAA010000004">
    <property type="protein sequence ID" value="MBD2753782.1"/>
    <property type="molecule type" value="Genomic_DNA"/>
</dbReference>
<evidence type="ECO:0000313" key="2">
    <source>
        <dbReference type="Proteomes" id="UP000653797"/>
    </source>
</evidence>